<dbReference type="GO" id="GO:0016020">
    <property type="term" value="C:membrane"/>
    <property type="evidence" value="ECO:0007669"/>
    <property type="project" value="UniProtKB-SubCell"/>
</dbReference>
<keyword evidence="2 5" id="KW-0812">Transmembrane</keyword>
<keyword evidence="4 5" id="KW-0472">Membrane</keyword>
<dbReference type="InterPro" id="IPR007269">
    <property type="entry name" value="ICMT_MeTrfase"/>
</dbReference>
<dbReference type="AlphaFoldDB" id="A0A3E0VFP2"/>
<comment type="subcellular location">
    <subcellularLocation>
        <location evidence="1">Membrane</location>
        <topology evidence="1">Multi-pass membrane protein</topology>
    </subcellularLocation>
</comment>
<reference evidence="6 7" key="1">
    <citation type="submission" date="2017-04" db="EMBL/GenBank/DDBJ databases">
        <title>Comparative genome analysis of Subtercola boreus.</title>
        <authorList>
            <person name="Cho Y.-J."/>
            <person name="Cho A."/>
            <person name="Kim O.-S."/>
            <person name="Lee J.-I."/>
        </authorList>
    </citation>
    <scope>NUCLEOTIDE SEQUENCE [LARGE SCALE GENOMIC DNA]</scope>
    <source>
        <strain evidence="6 7">K300</strain>
    </source>
</reference>
<evidence type="ECO:0000256" key="1">
    <source>
        <dbReference type="ARBA" id="ARBA00004141"/>
    </source>
</evidence>
<evidence type="ECO:0000256" key="4">
    <source>
        <dbReference type="ARBA" id="ARBA00023136"/>
    </source>
</evidence>
<comment type="caution">
    <text evidence="6">The sequence shown here is derived from an EMBL/GenBank/DDBJ whole genome shotgun (WGS) entry which is preliminary data.</text>
</comment>
<evidence type="ECO:0000313" key="7">
    <source>
        <dbReference type="Proteomes" id="UP000256486"/>
    </source>
</evidence>
<dbReference type="Gene3D" id="1.20.120.1630">
    <property type="match status" value="1"/>
</dbReference>
<evidence type="ECO:0008006" key="8">
    <source>
        <dbReference type="Google" id="ProtNLM"/>
    </source>
</evidence>
<dbReference type="Pfam" id="PF04140">
    <property type="entry name" value="ICMT"/>
    <property type="match status" value="1"/>
</dbReference>
<feature type="transmembrane region" description="Helical" evidence="5">
    <location>
        <begin position="42"/>
        <end position="63"/>
    </location>
</feature>
<evidence type="ECO:0000313" key="6">
    <source>
        <dbReference type="EMBL" id="RFA08754.1"/>
    </source>
</evidence>
<proteinExistence type="predicted"/>
<evidence type="ECO:0000256" key="2">
    <source>
        <dbReference type="ARBA" id="ARBA00022692"/>
    </source>
</evidence>
<protein>
    <recommendedName>
        <fullName evidence="8">Isoprenylcysteine carboxyl methyltransferase</fullName>
    </recommendedName>
</protein>
<name>A0A3E0VFP2_9MICO</name>
<organism evidence="6 7">
    <name type="scientific">Subtercola boreus</name>
    <dbReference type="NCBI Taxonomy" id="120213"/>
    <lineage>
        <taxon>Bacteria</taxon>
        <taxon>Bacillati</taxon>
        <taxon>Actinomycetota</taxon>
        <taxon>Actinomycetes</taxon>
        <taxon>Micrococcales</taxon>
        <taxon>Microbacteriaceae</taxon>
        <taxon>Subtercola</taxon>
    </lineage>
</organism>
<dbReference type="GO" id="GO:0004671">
    <property type="term" value="F:protein C-terminal S-isoprenylcysteine carboxyl O-methyltransferase activity"/>
    <property type="evidence" value="ECO:0007669"/>
    <property type="project" value="InterPro"/>
</dbReference>
<dbReference type="EMBL" id="NBWZ01000001">
    <property type="protein sequence ID" value="RFA08754.1"/>
    <property type="molecule type" value="Genomic_DNA"/>
</dbReference>
<dbReference type="RefSeq" id="WP_116414158.1">
    <property type="nucleotide sequence ID" value="NZ_NBWZ01000001.1"/>
</dbReference>
<accession>A0A3E0VFP2</accession>
<keyword evidence="3 5" id="KW-1133">Transmembrane helix</keyword>
<feature type="transmembrane region" description="Helical" evidence="5">
    <location>
        <begin position="70"/>
        <end position="88"/>
    </location>
</feature>
<keyword evidence="7" id="KW-1185">Reference proteome</keyword>
<feature type="transmembrane region" description="Helical" evidence="5">
    <location>
        <begin position="131"/>
        <end position="155"/>
    </location>
</feature>
<dbReference type="Proteomes" id="UP000256486">
    <property type="component" value="Unassembled WGS sequence"/>
</dbReference>
<evidence type="ECO:0000256" key="5">
    <source>
        <dbReference type="SAM" id="Phobius"/>
    </source>
</evidence>
<sequence length="177" mass="19883">MLFYAALILATGVERLVELRVSTRNASWAFARGGVEFGRNHFPFMVSLHTGMLLASLLEVFLLHRVFLPWLGWPMLVVALACQGLRWWCIGTLGPRWNTRVIIVPGLPLVDRGPYRFLRHPNYVAVVAEGVALPLVYTAWITALVFSVVNLVLLVRFRIPTEERALAFGLSQGVREG</sequence>
<evidence type="ECO:0000256" key="3">
    <source>
        <dbReference type="ARBA" id="ARBA00022989"/>
    </source>
</evidence>
<gene>
    <name evidence="6" type="ORF">B7R54_05575</name>
</gene>
<dbReference type="OrthoDB" id="7203053at2"/>